<proteinExistence type="predicted"/>
<dbReference type="EMBL" id="FQWZ01000010">
    <property type="protein sequence ID" value="SHH35149.1"/>
    <property type="molecule type" value="Genomic_DNA"/>
</dbReference>
<dbReference type="InterPro" id="IPR036291">
    <property type="entry name" value="NAD(P)-bd_dom_sf"/>
</dbReference>
<evidence type="ECO:0000256" key="1">
    <source>
        <dbReference type="ARBA" id="ARBA00022857"/>
    </source>
</evidence>
<evidence type="ECO:0000256" key="2">
    <source>
        <dbReference type="ARBA" id="ARBA00023002"/>
    </source>
</evidence>
<keyword evidence="1" id="KW-0521">NADP</keyword>
<dbReference type="PANTHER" id="PTHR48106:SF8">
    <property type="entry name" value="OS02G0805600 PROTEIN"/>
    <property type="match status" value="1"/>
</dbReference>
<dbReference type="AlphaFoldDB" id="A0A1M5S9I8"/>
<protein>
    <submittedName>
        <fullName evidence="4">Putative NAD(P)H quinone oxidoreductase, PIG3 family</fullName>
    </submittedName>
</protein>
<accession>A0A1M5S9I8</accession>
<dbReference type="SUPFAM" id="SSF50129">
    <property type="entry name" value="GroES-like"/>
    <property type="match status" value="1"/>
</dbReference>
<sequence length="344" mass="37022">MGSRSDIETPMPLHDDMRYVAFDSPGEAEVMVIRRGPRPQPSPSQLLVRVQAAGINRPDIAQRLGLYPPPADASPVLGLEIAGEVVAVGADVQGWQIGDRVCALTHGGGYAEYGVAEAAHCLPWPRGYRAEQAAALPENHFTVWSNVFDMAALQPGEHLLVHGGSSGIGTTAIQLGREFGATVYATAGSPDKCAACEQLGAAMAIDYRQQDFEAVLRERLGSRGIDVVLDMVGGRYTARHLRLLALDGRIAQIATLGGAKVDDFDWREVMKRRARLMGSTLRPRSVAQKAAIASALRQRVWPALDAGRCAPVIHQVLPLDQVVDAHRTMEASTHIGKLVLHIAD</sequence>
<dbReference type="PANTHER" id="PTHR48106">
    <property type="entry name" value="QUINONE OXIDOREDUCTASE PIG3-RELATED"/>
    <property type="match status" value="1"/>
</dbReference>
<feature type="domain" description="Enoyl reductase (ER)" evidence="3">
    <location>
        <begin position="26"/>
        <end position="340"/>
    </location>
</feature>
<organism evidence="4 5">
    <name type="scientific">Hydrocarboniphaga daqingensis</name>
    <dbReference type="NCBI Taxonomy" id="490188"/>
    <lineage>
        <taxon>Bacteria</taxon>
        <taxon>Pseudomonadati</taxon>
        <taxon>Pseudomonadota</taxon>
        <taxon>Gammaproteobacteria</taxon>
        <taxon>Nevskiales</taxon>
        <taxon>Nevskiaceae</taxon>
        <taxon>Hydrocarboniphaga</taxon>
    </lineage>
</organism>
<dbReference type="Pfam" id="PF13602">
    <property type="entry name" value="ADH_zinc_N_2"/>
    <property type="match status" value="1"/>
</dbReference>
<evidence type="ECO:0000259" key="3">
    <source>
        <dbReference type="SMART" id="SM00829"/>
    </source>
</evidence>
<dbReference type="NCBIfam" id="TIGR02824">
    <property type="entry name" value="quinone_pig3"/>
    <property type="match status" value="1"/>
</dbReference>
<dbReference type="SUPFAM" id="SSF51735">
    <property type="entry name" value="NAD(P)-binding Rossmann-fold domains"/>
    <property type="match status" value="1"/>
</dbReference>
<dbReference type="InterPro" id="IPR014189">
    <property type="entry name" value="Quinone_OxRdtase_PIG3"/>
</dbReference>
<dbReference type="GO" id="GO:0016651">
    <property type="term" value="F:oxidoreductase activity, acting on NAD(P)H"/>
    <property type="evidence" value="ECO:0007669"/>
    <property type="project" value="TreeGrafter"/>
</dbReference>
<dbReference type="STRING" id="490188.SAMN04488068_0031"/>
<keyword evidence="5" id="KW-1185">Reference proteome</keyword>
<reference evidence="4 5" key="1">
    <citation type="submission" date="2016-11" db="EMBL/GenBank/DDBJ databases">
        <authorList>
            <person name="Jaros S."/>
            <person name="Januszkiewicz K."/>
            <person name="Wedrychowicz H."/>
        </authorList>
    </citation>
    <scope>NUCLEOTIDE SEQUENCE [LARGE SCALE GENOMIC DNA]</scope>
    <source>
        <strain evidence="4 5">CGMCC 1.7049</strain>
    </source>
</reference>
<dbReference type="SMART" id="SM00829">
    <property type="entry name" value="PKS_ER"/>
    <property type="match status" value="1"/>
</dbReference>
<dbReference type="InterPro" id="IPR020843">
    <property type="entry name" value="ER"/>
</dbReference>
<dbReference type="InterPro" id="IPR013154">
    <property type="entry name" value="ADH-like_N"/>
</dbReference>
<evidence type="ECO:0000313" key="4">
    <source>
        <dbReference type="EMBL" id="SHH35149.1"/>
    </source>
</evidence>
<dbReference type="GO" id="GO:0070402">
    <property type="term" value="F:NADPH binding"/>
    <property type="evidence" value="ECO:0007669"/>
    <property type="project" value="TreeGrafter"/>
</dbReference>
<gene>
    <name evidence="4" type="ORF">SAMN04488068_0031</name>
</gene>
<evidence type="ECO:0000313" key="5">
    <source>
        <dbReference type="Proteomes" id="UP000199758"/>
    </source>
</evidence>
<dbReference type="InterPro" id="IPR011032">
    <property type="entry name" value="GroES-like_sf"/>
</dbReference>
<name>A0A1M5S9I8_9GAMM</name>
<dbReference type="Proteomes" id="UP000199758">
    <property type="component" value="Unassembled WGS sequence"/>
</dbReference>
<dbReference type="Gene3D" id="3.90.180.10">
    <property type="entry name" value="Medium-chain alcohol dehydrogenases, catalytic domain"/>
    <property type="match status" value="1"/>
</dbReference>
<dbReference type="CDD" id="cd05276">
    <property type="entry name" value="p53_inducible_oxidoreductase"/>
    <property type="match status" value="1"/>
</dbReference>
<dbReference type="Pfam" id="PF08240">
    <property type="entry name" value="ADH_N"/>
    <property type="match status" value="1"/>
</dbReference>
<keyword evidence="2" id="KW-0560">Oxidoreductase</keyword>
<dbReference type="Gene3D" id="3.40.50.720">
    <property type="entry name" value="NAD(P)-binding Rossmann-like Domain"/>
    <property type="match status" value="1"/>
</dbReference>